<keyword evidence="4" id="KW-1185">Reference proteome</keyword>
<dbReference type="PANTHER" id="PTHR35333">
    <property type="entry name" value="BETA-LACTAMASE"/>
    <property type="match status" value="1"/>
</dbReference>
<gene>
    <name evidence="3" type="ORF">SAMN05445060_0331</name>
</gene>
<accession>A0A1N7CSA0</accession>
<feature type="chain" id="PRO_5039280698" evidence="1">
    <location>
        <begin position="23"/>
        <end position="303"/>
    </location>
</feature>
<evidence type="ECO:0000259" key="2">
    <source>
        <dbReference type="Pfam" id="PF13354"/>
    </source>
</evidence>
<dbReference type="OrthoDB" id="9784149at2"/>
<dbReference type="GO" id="GO:0030655">
    <property type="term" value="P:beta-lactam antibiotic catabolic process"/>
    <property type="evidence" value="ECO:0007669"/>
    <property type="project" value="InterPro"/>
</dbReference>
<proteinExistence type="predicted"/>
<keyword evidence="1" id="KW-0732">Signal</keyword>
<name>A0A1N7CSA0_9NOCA</name>
<dbReference type="PANTHER" id="PTHR35333:SF3">
    <property type="entry name" value="BETA-LACTAMASE-TYPE TRANSPEPTIDASE FOLD CONTAINING PROTEIN"/>
    <property type="match status" value="1"/>
</dbReference>
<feature type="signal peptide" evidence="1">
    <location>
        <begin position="1"/>
        <end position="22"/>
    </location>
</feature>
<dbReference type="SUPFAM" id="SSF56601">
    <property type="entry name" value="beta-lactamase/transpeptidase-like"/>
    <property type="match status" value="1"/>
</dbReference>
<dbReference type="STRING" id="1344003.SAMN05445060_0331"/>
<protein>
    <submittedName>
        <fullName evidence="3">Beta-lactamase class A</fullName>
    </submittedName>
</protein>
<organism evidence="3 4">
    <name type="scientific">Williamsia sterculiae</name>
    <dbReference type="NCBI Taxonomy" id="1344003"/>
    <lineage>
        <taxon>Bacteria</taxon>
        <taxon>Bacillati</taxon>
        <taxon>Actinomycetota</taxon>
        <taxon>Actinomycetes</taxon>
        <taxon>Mycobacteriales</taxon>
        <taxon>Nocardiaceae</taxon>
        <taxon>Williamsia</taxon>
    </lineage>
</organism>
<evidence type="ECO:0000256" key="1">
    <source>
        <dbReference type="SAM" id="SignalP"/>
    </source>
</evidence>
<dbReference type="InterPro" id="IPR045155">
    <property type="entry name" value="Beta-lactam_cat"/>
</dbReference>
<dbReference type="InterPro" id="IPR012338">
    <property type="entry name" value="Beta-lactam/transpept-like"/>
</dbReference>
<sequence length="303" mass="31436">MWKRWLSSLVISVALGSVVACGDSGGAQPPVSTATSTSNGRLEAQIVTAAARVRADIGVHAVDLASGVTADVHSGNRFPILSMFKVYAAAAILRDARAGKLSLQTPVRITRADIVSNAPVTSAHVNGTLTMAEIAQAALQHSDNTAGNLMLRQLGGPAAVNALARSVGDTDTDLERWETALNDAVPGDVRDTTTPRAVATGFRSLLAGDGLQQQDRDTLVGWMRGSATSAQRFRAQLPAGWTTADKTGSGEFGTTDDGGLLLGPGGRRILLVVQTRSGTDDPNSNGYGDLVAEVARLVAQGLR</sequence>
<evidence type="ECO:0000313" key="4">
    <source>
        <dbReference type="Proteomes" id="UP000186218"/>
    </source>
</evidence>
<dbReference type="PROSITE" id="PS51257">
    <property type="entry name" value="PROKAR_LIPOPROTEIN"/>
    <property type="match status" value="1"/>
</dbReference>
<dbReference type="Gene3D" id="3.40.710.10">
    <property type="entry name" value="DD-peptidase/beta-lactamase superfamily"/>
    <property type="match status" value="1"/>
</dbReference>
<dbReference type="GO" id="GO:0046677">
    <property type="term" value="P:response to antibiotic"/>
    <property type="evidence" value="ECO:0007669"/>
    <property type="project" value="InterPro"/>
</dbReference>
<dbReference type="Proteomes" id="UP000186218">
    <property type="component" value="Unassembled WGS sequence"/>
</dbReference>
<feature type="domain" description="Beta-lactamase class A catalytic" evidence="2">
    <location>
        <begin position="58"/>
        <end position="274"/>
    </location>
</feature>
<dbReference type="AlphaFoldDB" id="A0A1N7CSA0"/>
<dbReference type="Pfam" id="PF13354">
    <property type="entry name" value="Beta-lactamase2"/>
    <property type="match status" value="1"/>
</dbReference>
<dbReference type="RefSeq" id="WP_083709163.1">
    <property type="nucleotide sequence ID" value="NZ_FTNT01000001.1"/>
</dbReference>
<evidence type="ECO:0000313" key="3">
    <source>
        <dbReference type="EMBL" id="SIR66431.1"/>
    </source>
</evidence>
<dbReference type="NCBIfam" id="NF033103">
    <property type="entry name" value="bla_class_A"/>
    <property type="match status" value="1"/>
</dbReference>
<dbReference type="PRINTS" id="PR00118">
    <property type="entry name" value="BLACTAMASEA"/>
</dbReference>
<reference evidence="3 4" key="1">
    <citation type="submission" date="2017-01" db="EMBL/GenBank/DDBJ databases">
        <authorList>
            <person name="Mah S.A."/>
            <person name="Swanson W.J."/>
            <person name="Moy G.W."/>
            <person name="Vacquier V.D."/>
        </authorList>
    </citation>
    <scope>NUCLEOTIDE SEQUENCE [LARGE SCALE GENOMIC DNA]</scope>
    <source>
        <strain evidence="3 4">CPCC 203464</strain>
    </source>
</reference>
<dbReference type="InterPro" id="IPR000871">
    <property type="entry name" value="Beta-lactam_class-A"/>
</dbReference>
<dbReference type="EMBL" id="FTNT01000001">
    <property type="protein sequence ID" value="SIR66431.1"/>
    <property type="molecule type" value="Genomic_DNA"/>
</dbReference>
<dbReference type="GO" id="GO:0008800">
    <property type="term" value="F:beta-lactamase activity"/>
    <property type="evidence" value="ECO:0007669"/>
    <property type="project" value="InterPro"/>
</dbReference>